<dbReference type="EMBL" id="CP001899">
    <property type="protein sequence ID" value="ADC64637.1"/>
    <property type="molecule type" value="Genomic_DNA"/>
</dbReference>
<sequence length="117" mass="13583">MQGVVNSFLGKTTTLPVAVTVRFRNERKKIYVSFGELRIPKHAKIDEAEMEKLGEKYSCRIAETGNMWVVVPQGVLKIIREEGVLCSEIDEHTKILRGWFEKHGVKLIKEFFERGWF</sequence>
<dbReference type="AlphaFoldDB" id="D3S304"/>
<dbReference type="GeneID" id="8777962"/>
<dbReference type="STRING" id="589924.Ferp_0463"/>
<dbReference type="KEGG" id="fpl:Ferp_0463"/>
<reference evidence="2" key="1">
    <citation type="submission" date="2010-02" db="EMBL/GenBank/DDBJ databases">
        <title>Complete sequence of Ferroglobus placidus DSM 10642.</title>
        <authorList>
            <consortium name="US DOE Joint Genome Institute"/>
            <person name="Lucas S."/>
            <person name="Copeland A."/>
            <person name="Lapidus A."/>
            <person name="Cheng J.-F."/>
            <person name="Bruce D."/>
            <person name="Goodwin L."/>
            <person name="Pitluck S."/>
            <person name="Saunders E."/>
            <person name="Brettin T."/>
            <person name="Detter J.C."/>
            <person name="Han C."/>
            <person name="Tapia R."/>
            <person name="Larimer F."/>
            <person name="Land M."/>
            <person name="Hauser L."/>
            <person name="Kyrpides N."/>
            <person name="Ivanova N."/>
            <person name="Holmes D."/>
            <person name="Lovley D."/>
            <person name="Kyrpides N."/>
            <person name="Anderson I.J."/>
            <person name="Woyke T."/>
        </authorList>
    </citation>
    <scope>NUCLEOTIDE SEQUENCE [LARGE SCALE GENOMIC DNA]</scope>
    <source>
        <strain evidence="2">DSM 10642 / AEDII12DO</strain>
    </source>
</reference>
<dbReference type="HOGENOM" id="CLU_2079321_0_0_2"/>
<dbReference type="Proteomes" id="UP000002613">
    <property type="component" value="Chromosome"/>
</dbReference>
<gene>
    <name evidence="1" type="ordered locus">Ferp_0463</name>
</gene>
<protein>
    <submittedName>
        <fullName evidence="1">Uncharacterized protein</fullName>
    </submittedName>
</protein>
<organism evidence="1 2">
    <name type="scientific">Ferroglobus placidus (strain DSM 10642 / AEDII12DO)</name>
    <dbReference type="NCBI Taxonomy" id="589924"/>
    <lineage>
        <taxon>Archaea</taxon>
        <taxon>Methanobacteriati</taxon>
        <taxon>Methanobacteriota</taxon>
        <taxon>Archaeoglobi</taxon>
        <taxon>Archaeoglobales</taxon>
        <taxon>Archaeoglobaceae</taxon>
        <taxon>Ferroglobus</taxon>
    </lineage>
</organism>
<dbReference type="RefSeq" id="WP_012964983.1">
    <property type="nucleotide sequence ID" value="NC_013849.1"/>
</dbReference>
<proteinExistence type="predicted"/>
<name>D3S304_FERPA</name>
<evidence type="ECO:0000313" key="1">
    <source>
        <dbReference type="EMBL" id="ADC64637.1"/>
    </source>
</evidence>
<dbReference type="PaxDb" id="589924-Ferp_0463"/>
<reference evidence="1 2" key="2">
    <citation type="journal article" date="2011" name="Stand. Genomic Sci.">
        <title>Complete genome sequence of Ferroglobus placidus AEDII12DO.</title>
        <authorList>
            <person name="Anderson I."/>
            <person name="Risso C."/>
            <person name="Holmes D."/>
            <person name="Lucas S."/>
            <person name="Copeland A."/>
            <person name="Lapidus A."/>
            <person name="Cheng J.F."/>
            <person name="Bruce D."/>
            <person name="Goodwin L."/>
            <person name="Pitluck S."/>
            <person name="Saunders E."/>
            <person name="Brettin T."/>
            <person name="Detter J.C."/>
            <person name="Han C."/>
            <person name="Tapia R."/>
            <person name="Larimer F."/>
            <person name="Land M."/>
            <person name="Hauser L."/>
            <person name="Woyke T."/>
            <person name="Lovley D."/>
            <person name="Kyrpides N."/>
            <person name="Ivanova N."/>
        </authorList>
    </citation>
    <scope>NUCLEOTIDE SEQUENCE [LARGE SCALE GENOMIC DNA]</scope>
    <source>
        <strain evidence="2">DSM 10642 / AEDII12DO</strain>
    </source>
</reference>
<evidence type="ECO:0000313" key="2">
    <source>
        <dbReference type="Proteomes" id="UP000002613"/>
    </source>
</evidence>
<accession>D3S304</accession>
<keyword evidence="2" id="KW-1185">Reference proteome</keyword>